<organism evidence="1 2">
    <name type="scientific">Dreissena polymorpha</name>
    <name type="common">Zebra mussel</name>
    <name type="synonym">Mytilus polymorpha</name>
    <dbReference type="NCBI Taxonomy" id="45954"/>
    <lineage>
        <taxon>Eukaryota</taxon>
        <taxon>Metazoa</taxon>
        <taxon>Spiralia</taxon>
        <taxon>Lophotrochozoa</taxon>
        <taxon>Mollusca</taxon>
        <taxon>Bivalvia</taxon>
        <taxon>Autobranchia</taxon>
        <taxon>Heteroconchia</taxon>
        <taxon>Euheterodonta</taxon>
        <taxon>Imparidentia</taxon>
        <taxon>Neoheterodontei</taxon>
        <taxon>Myida</taxon>
        <taxon>Dreissenoidea</taxon>
        <taxon>Dreissenidae</taxon>
        <taxon>Dreissena</taxon>
    </lineage>
</organism>
<name>A0A9D4M0H1_DREPO</name>
<protein>
    <submittedName>
        <fullName evidence="1">Uncharacterized protein</fullName>
    </submittedName>
</protein>
<dbReference type="EMBL" id="JAIWYP010000002">
    <property type="protein sequence ID" value="KAH3867364.1"/>
    <property type="molecule type" value="Genomic_DNA"/>
</dbReference>
<sequence>MKGRQKKSGTQHELQKETPNAIVDMYLSTTVWHGLILLKKWERKARDNSK</sequence>
<dbReference type="AlphaFoldDB" id="A0A9D4M0H1"/>
<reference evidence="1" key="2">
    <citation type="submission" date="2020-11" db="EMBL/GenBank/DDBJ databases">
        <authorList>
            <person name="McCartney M.A."/>
            <person name="Auch B."/>
            <person name="Kono T."/>
            <person name="Mallez S."/>
            <person name="Becker A."/>
            <person name="Gohl D.M."/>
            <person name="Silverstein K.A.T."/>
            <person name="Koren S."/>
            <person name="Bechman K.B."/>
            <person name="Herman A."/>
            <person name="Abrahante J.E."/>
            <person name="Garbe J."/>
        </authorList>
    </citation>
    <scope>NUCLEOTIDE SEQUENCE</scope>
    <source>
        <strain evidence="1">Duluth1</strain>
        <tissue evidence="1">Whole animal</tissue>
    </source>
</reference>
<keyword evidence="2" id="KW-1185">Reference proteome</keyword>
<comment type="caution">
    <text evidence="1">The sequence shown here is derived from an EMBL/GenBank/DDBJ whole genome shotgun (WGS) entry which is preliminary data.</text>
</comment>
<reference evidence="1" key="1">
    <citation type="journal article" date="2019" name="bioRxiv">
        <title>The Genome of the Zebra Mussel, Dreissena polymorpha: A Resource for Invasive Species Research.</title>
        <authorList>
            <person name="McCartney M.A."/>
            <person name="Auch B."/>
            <person name="Kono T."/>
            <person name="Mallez S."/>
            <person name="Zhang Y."/>
            <person name="Obille A."/>
            <person name="Becker A."/>
            <person name="Abrahante J.E."/>
            <person name="Garbe J."/>
            <person name="Badalamenti J.P."/>
            <person name="Herman A."/>
            <person name="Mangelson H."/>
            <person name="Liachko I."/>
            <person name="Sullivan S."/>
            <person name="Sone E.D."/>
            <person name="Koren S."/>
            <person name="Silverstein K.A.T."/>
            <person name="Beckman K.B."/>
            <person name="Gohl D.M."/>
        </authorList>
    </citation>
    <scope>NUCLEOTIDE SEQUENCE</scope>
    <source>
        <strain evidence="1">Duluth1</strain>
        <tissue evidence="1">Whole animal</tissue>
    </source>
</reference>
<proteinExistence type="predicted"/>
<evidence type="ECO:0000313" key="2">
    <source>
        <dbReference type="Proteomes" id="UP000828390"/>
    </source>
</evidence>
<gene>
    <name evidence="1" type="ORF">DPMN_030490</name>
</gene>
<dbReference type="Proteomes" id="UP000828390">
    <property type="component" value="Unassembled WGS sequence"/>
</dbReference>
<accession>A0A9D4M0H1</accession>
<evidence type="ECO:0000313" key="1">
    <source>
        <dbReference type="EMBL" id="KAH3867364.1"/>
    </source>
</evidence>